<evidence type="ECO:0000256" key="1">
    <source>
        <dbReference type="SAM" id="MobiDB-lite"/>
    </source>
</evidence>
<dbReference type="AlphaFoldDB" id="A0A8J5YCW7"/>
<keyword evidence="3" id="KW-1185">Reference proteome</keyword>
<dbReference type="EMBL" id="JAHUZN010000008">
    <property type="protein sequence ID" value="KAG8486828.1"/>
    <property type="molecule type" value="Genomic_DNA"/>
</dbReference>
<dbReference type="Proteomes" id="UP000701853">
    <property type="component" value="Chromosome 8"/>
</dbReference>
<accession>A0A8J5YCW7</accession>
<name>A0A8J5YCW7_9ROSI</name>
<evidence type="ECO:0000313" key="3">
    <source>
        <dbReference type="Proteomes" id="UP000701853"/>
    </source>
</evidence>
<sequence length="284" mass="31795">MNDKTSCDDLMVKGVHYPKCGLGSSCASHVGYSGLALLFRKPWLGTKRRRFSESLTLKKKQNSTRFSKVKSWSSKASFPLSGFSFFFCFSRFHTMTAAAAVEDTEVVFEEAVSWLPSHVLNEAILETNNQDVMKYHQYHRYRSKLPTEPFPPSKSRWRGHDQKPRSWATRGGGMQAFFLDTGKKSSGTGVFLPLTQSPGPNNNYFHSTTRPACSPVLLPSRVVQALNLNVHEIGLQISPRRDLKNNSNTTGRGGELKLLNNKNGKNGNGDPSGTNIFLPDEWIY</sequence>
<dbReference type="PANTHER" id="PTHR33356:SF13">
    <property type="entry name" value="DUF4005 DOMAIN-CONTAINING PROTEIN"/>
    <property type="match status" value="1"/>
</dbReference>
<reference evidence="2 3" key="1">
    <citation type="journal article" date="2021" name="bioRxiv">
        <title>The Gossypium anomalum genome as a resource for cotton improvement and evolutionary analysis of hybrid incompatibility.</title>
        <authorList>
            <person name="Grover C.E."/>
            <person name="Yuan D."/>
            <person name="Arick M.A."/>
            <person name="Miller E.R."/>
            <person name="Hu G."/>
            <person name="Peterson D.G."/>
            <person name="Wendel J.F."/>
            <person name="Udall J.A."/>
        </authorList>
    </citation>
    <scope>NUCLEOTIDE SEQUENCE [LARGE SCALE GENOMIC DNA]</scope>
    <source>
        <strain evidence="2">JFW-Udall</strain>
        <tissue evidence="2">Leaf</tissue>
    </source>
</reference>
<dbReference type="PANTHER" id="PTHR33356">
    <property type="entry name" value="TIP41-LIKE PROTEIN"/>
    <property type="match status" value="1"/>
</dbReference>
<protein>
    <submittedName>
        <fullName evidence="2">Uncharacterized protein</fullName>
    </submittedName>
</protein>
<gene>
    <name evidence="2" type="ORF">CXB51_020345</name>
</gene>
<organism evidence="2 3">
    <name type="scientific">Gossypium anomalum</name>
    <dbReference type="NCBI Taxonomy" id="47600"/>
    <lineage>
        <taxon>Eukaryota</taxon>
        <taxon>Viridiplantae</taxon>
        <taxon>Streptophyta</taxon>
        <taxon>Embryophyta</taxon>
        <taxon>Tracheophyta</taxon>
        <taxon>Spermatophyta</taxon>
        <taxon>Magnoliopsida</taxon>
        <taxon>eudicotyledons</taxon>
        <taxon>Gunneridae</taxon>
        <taxon>Pentapetalae</taxon>
        <taxon>rosids</taxon>
        <taxon>malvids</taxon>
        <taxon>Malvales</taxon>
        <taxon>Malvaceae</taxon>
        <taxon>Malvoideae</taxon>
        <taxon>Gossypium</taxon>
    </lineage>
</organism>
<evidence type="ECO:0000313" key="2">
    <source>
        <dbReference type="EMBL" id="KAG8486828.1"/>
    </source>
</evidence>
<feature type="region of interest" description="Disordered" evidence="1">
    <location>
        <begin position="241"/>
        <end position="273"/>
    </location>
</feature>
<proteinExistence type="predicted"/>
<comment type="caution">
    <text evidence="2">The sequence shown here is derived from an EMBL/GenBank/DDBJ whole genome shotgun (WGS) entry which is preliminary data.</text>
</comment>
<feature type="compositionally biased region" description="Low complexity" evidence="1">
    <location>
        <begin position="256"/>
        <end position="269"/>
    </location>
</feature>
<dbReference type="OrthoDB" id="1931548at2759"/>